<name>A0ACB9S838_9MYRT</name>
<protein>
    <submittedName>
        <fullName evidence="1">Uncharacterized protein</fullName>
    </submittedName>
</protein>
<evidence type="ECO:0000313" key="2">
    <source>
        <dbReference type="Proteomes" id="UP001057402"/>
    </source>
</evidence>
<keyword evidence="2" id="KW-1185">Reference proteome</keyword>
<dbReference type="Proteomes" id="UP001057402">
    <property type="component" value="Chromosome 2"/>
</dbReference>
<evidence type="ECO:0000313" key="1">
    <source>
        <dbReference type="EMBL" id="KAI4384337.1"/>
    </source>
</evidence>
<reference evidence="2" key="1">
    <citation type="journal article" date="2023" name="Front. Plant Sci.">
        <title>Chromosomal-level genome assembly of Melastoma candidum provides insights into trichome evolution.</title>
        <authorList>
            <person name="Zhong Y."/>
            <person name="Wu W."/>
            <person name="Sun C."/>
            <person name="Zou P."/>
            <person name="Liu Y."/>
            <person name="Dai S."/>
            <person name="Zhou R."/>
        </authorList>
    </citation>
    <scope>NUCLEOTIDE SEQUENCE [LARGE SCALE GENOMIC DNA]</scope>
</reference>
<sequence>MNLGNTISTHDSSPTPSTVAAASLTMSDNIGAFAYDMAFILGFFVLVTLVILASYTCICASRHPPLPSRLPHRPPAPRLAPRINEAALLSYPKILYSSAKGEQGAGTCPICLGDYRDSDLLRLLPDCGHFFHVKCIDPWLRSSPTCPVCRKCQCVERVHDSVILGN</sequence>
<proteinExistence type="predicted"/>
<gene>
    <name evidence="1" type="ORF">MLD38_002508</name>
</gene>
<organism evidence="1 2">
    <name type="scientific">Melastoma candidum</name>
    <dbReference type="NCBI Taxonomy" id="119954"/>
    <lineage>
        <taxon>Eukaryota</taxon>
        <taxon>Viridiplantae</taxon>
        <taxon>Streptophyta</taxon>
        <taxon>Embryophyta</taxon>
        <taxon>Tracheophyta</taxon>
        <taxon>Spermatophyta</taxon>
        <taxon>Magnoliopsida</taxon>
        <taxon>eudicotyledons</taxon>
        <taxon>Gunneridae</taxon>
        <taxon>Pentapetalae</taxon>
        <taxon>rosids</taxon>
        <taxon>malvids</taxon>
        <taxon>Myrtales</taxon>
        <taxon>Melastomataceae</taxon>
        <taxon>Melastomatoideae</taxon>
        <taxon>Melastomateae</taxon>
        <taxon>Melastoma</taxon>
    </lineage>
</organism>
<comment type="caution">
    <text evidence="1">The sequence shown here is derived from an EMBL/GenBank/DDBJ whole genome shotgun (WGS) entry which is preliminary data.</text>
</comment>
<dbReference type="EMBL" id="CM042881">
    <property type="protein sequence ID" value="KAI4384337.1"/>
    <property type="molecule type" value="Genomic_DNA"/>
</dbReference>
<accession>A0ACB9S838</accession>